<feature type="domain" description="Glycosyl transferase family 1" evidence="1">
    <location>
        <begin position="198"/>
        <end position="311"/>
    </location>
</feature>
<evidence type="ECO:0000313" key="3">
    <source>
        <dbReference type="EMBL" id="MFC4719559.1"/>
    </source>
</evidence>
<comment type="caution">
    <text evidence="3">The sequence shown here is derived from an EMBL/GenBank/DDBJ whole genome shotgun (WGS) entry which is preliminary data.</text>
</comment>
<dbReference type="CDD" id="cd03817">
    <property type="entry name" value="GT4_UGDG-like"/>
    <property type="match status" value="1"/>
</dbReference>
<reference evidence="4" key="1">
    <citation type="journal article" date="2019" name="Int. J. Syst. Evol. Microbiol.">
        <title>The Global Catalogue of Microorganisms (GCM) 10K type strain sequencing project: providing services to taxonomists for standard genome sequencing and annotation.</title>
        <authorList>
            <consortium name="The Broad Institute Genomics Platform"/>
            <consortium name="The Broad Institute Genome Sequencing Center for Infectious Disease"/>
            <person name="Wu L."/>
            <person name="Ma J."/>
        </authorList>
    </citation>
    <scope>NUCLEOTIDE SEQUENCE [LARGE SCALE GENOMIC DNA]</scope>
    <source>
        <strain evidence="4">CGMCC 1.19032</strain>
    </source>
</reference>
<dbReference type="InterPro" id="IPR001296">
    <property type="entry name" value="Glyco_trans_1"/>
</dbReference>
<dbReference type="InterPro" id="IPR028098">
    <property type="entry name" value="Glyco_trans_4-like_N"/>
</dbReference>
<dbReference type="PANTHER" id="PTHR45947">
    <property type="entry name" value="SULFOQUINOVOSYL TRANSFERASE SQD2"/>
    <property type="match status" value="1"/>
</dbReference>
<dbReference type="PANTHER" id="PTHR45947:SF3">
    <property type="entry name" value="SULFOQUINOVOSYL TRANSFERASE SQD2"/>
    <property type="match status" value="1"/>
</dbReference>
<dbReference type="InterPro" id="IPR050194">
    <property type="entry name" value="Glycosyltransferase_grp1"/>
</dbReference>
<proteinExistence type="predicted"/>
<dbReference type="EMBL" id="JBHSGS010000040">
    <property type="protein sequence ID" value="MFC4719559.1"/>
    <property type="molecule type" value="Genomic_DNA"/>
</dbReference>
<name>A0ABV9MWX6_9ENTE</name>
<gene>
    <name evidence="3" type="ORF">ACFO5I_07405</name>
</gene>
<keyword evidence="4" id="KW-1185">Reference proteome</keyword>
<dbReference type="RefSeq" id="WP_204653069.1">
    <property type="nucleotide sequence ID" value="NZ_JAFBFD010000005.1"/>
</dbReference>
<evidence type="ECO:0000313" key="4">
    <source>
        <dbReference type="Proteomes" id="UP001595969"/>
    </source>
</evidence>
<dbReference type="Pfam" id="PF13439">
    <property type="entry name" value="Glyco_transf_4"/>
    <property type="match status" value="1"/>
</dbReference>
<dbReference type="SUPFAM" id="SSF53756">
    <property type="entry name" value="UDP-Glycosyltransferase/glycogen phosphorylase"/>
    <property type="match status" value="1"/>
</dbReference>
<feature type="domain" description="Glycosyltransferase subfamily 4-like N-terminal" evidence="2">
    <location>
        <begin position="14"/>
        <end position="182"/>
    </location>
</feature>
<sequence length="410" mass="47109">MKIGFFTDTYLPQVSGVATSIKTLKDQLEKQGHEVLIFTTTDPKAPKDEVNIIRMPSVPFISFKERRVVIRGMWDAYLMAKMHELDLIHTHTEFGAGLLGKLVAKKMKIPVIHTYHTMYEDYLHYVAKGKIVRPSHVKYLSRQFVNHSTGIVCPSQRVVDTLRRYGATVPMRIIPTGIHLERFDRTDITEKMVASVRESWNVGPENVLLLSLSRLSYEKNIQAIIRGLPQIIEQQPQVRLMIVGNGPYKEELQQLVEKMNLTSFVIFVGEVPNEDVAIYYRAAKYLVSASTSETQGLTYTEAMAAKTQMVVLGNDYLDNLLSHPSLGCTFKKEEDFPKTVLAYMQVDQPFDPIVHQVKMHEISAEYFGEEMIRFYLEMQQHFQQLTQEKMEHSKSESLKSKLKSFKILVK</sequence>
<organism evidence="3 4">
    <name type="scientific">Enterococcus lemanii</name>
    <dbReference type="NCBI Taxonomy" id="1159752"/>
    <lineage>
        <taxon>Bacteria</taxon>
        <taxon>Bacillati</taxon>
        <taxon>Bacillota</taxon>
        <taxon>Bacilli</taxon>
        <taxon>Lactobacillales</taxon>
        <taxon>Enterococcaceae</taxon>
        <taxon>Enterococcus</taxon>
    </lineage>
</organism>
<accession>A0ABV9MWX6</accession>
<dbReference type="Pfam" id="PF00534">
    <property type="entry name" value="Glycos_transf_1"/>
    <property type="match status" value="1"/>
</dbReference>
<evidence type="ECO:0000259" key="1">
    <source>
        <dbReference type="Pfam" id="PF00534"/>
    </source>
</evidence>
<dbReference type="Proteomes" id="UP001595969">
    <property type="component" value="Unassembled WGS sequence"/>
</dbReference>
<evidence type="ECO:0000259" key="2">
    <source>
        <dbReference type="Pfam" id="PF13439"/>
    </source>
</evidence>
<dbReference type="Gene3D" id="3.40.50.2000">
    <property type="entry name" value="Glycogen Phosphorylase B"/>
    <property type="match status" value="2"/>
</dbReference>
<protein>
    <submittedName>
        <fullName evidence="3">Glycosyltransferase family 4 protein</fullName>
    </submittedName>
</protein>